<dbReference type="EMBL" id="UYRR01000181">
    <property type="protein sequence ID" value="VDK17610.1"/>
    <property type="molecule type" value="Genomic_DNA"/>
</dbReference>
<evidence type="ECO:0000313" key="4">
    <source>
        <dbReference type="WBParaSite" id="ASIM_0000043601-mRNA-1"/>
    </source>
</evidence>
<proteinExistence type="predicted"/>
<keyword evidence="1" id="KW-0812">Transmembrane</keyword>
<dbReference type="AlphaFoldDB" id="A0A0M3IYV7"/>
<keyword evidence="1" id="KW-0472">Membrane</keyword>
<evidence type="ECO:0000313" key="3">
    <source>
        <dbReference type="Proteomes" id="UP000267096"/>
    </source>
</evidence>
<name>A0A0M3IYV7_ANISI</name>
<evidence type="ECO:0000256" key="1">
    <source>
        <dbReference type="SAM" id="Phobius"/>
    </source>
</evidence>
<dbReference type="WBParaSite" id="ASIM_0000043601-mRNA-1">
    <property type="protein sequence ID" value="ASIM_0000043601-mRNA-1"/>
    <property type="gene ID" value="ASIM_0000043601"/>
</dbReference>
<accession>A0A0M3IYV7</accession>
<keyword evidence="3" id="KW-1185">Reference proteome</keyword>
<organism evidence="4">
    <name type="scientific">Anisakis simplex</name>
    <name type="common">Herring worm</name>
    <dbReference type="NCBI Taxonomy" id="6269"/>
    <lineage>
        <taxon>Eukaryota</taxon>
        <taxon>Metazoa</taxon>
        <taxon>Ecdysozoa</taxon>
        <taxon>Nematoda</taxon>
        <taxon>Chromadorea</taxon>
        <taxon>Rhabditida</taxon>
        <taxon>Spirurina</taxon>
        <taxon>Ascaridomorpha</taxon>
        <taxon>Ascaridoidea</taxon>
        <taxon>Anisakidae</taxon>
        <taxon>Anisakis</taxon>
        <taxon>Anisakis simplex complex</taxon>
    </lineage>
</organism>
<protein>
    <submittedName>
        <fullName evidence="2 4">Uncharacterized protein</fullName>
    </submittedName>
</protein>
<keyword evidence="1" id="KW-1133">Transmembrane helix</keyword>
<reference evidence="4" key="1">
    <citation type="submission" date="2017-02" db="UniProtKB">
        <authorList>
            <consortium name="WormBaseParasite"/>
        </authorList>
    </citation>
    <scope>IDENTIFICATION</scope>
</reference>
<sequence>MSSSMAEASASALERFLMTKFRTTTPPLPPSSCGAINGNFYSTGDQNGYDSRSNTLTMHTFRPNDDTYNSAYGSHGNTFSSSMNAATPPQKPFITPAMYCPQSEPTKLVKPSAYYESTAAYRANMIGTVQNFPHPLSSLNGNAVPNGQHRALIVVDSYLLVQFVVFLMINSIVITSLQLQPHTSLSVFCSCSQH</sequence>
<reference evidence="2 3" key="2">
    <citation type="submission" date="2018-11" db="EMBL/GenBank/DDBJ databases">
        <authorList>
            <consortium name="Pathogen Informatics"/>
        </authorList>
    </citation>
    <scope>NUCLEOTIDE SEQUENCE [LARGE SCALE GENOMIC DNA]</scope>
</reference>
<gene>
    <name evidence="2" type="ORF">ASIM_LOCUS340</name>
</gene>
<feature type="transmembrane region" description="Helical" evidence="1">
    <location>
        <begin position="158"/>
        <end position="177"/>
    </location>
</feature>
<dbReference type="Proteomes" id="UP000267096">
    <property type="component" value="Unassembled WGS sequence"/>
</dbReference>
<evidence type="ECO:0000313" key="2">
    <source>
        <dbReference type="EMBL" id="VDK17610.1"/>
    </source>
</evidence>